<dbReference type="AlphaFoldDB" id="A0A6G1KHW0"/>
<reference evidence="2" key="1">
    <citation type="journal article" date="2020" name="Stud. Mycol.">
        <title>101 Dothideomycetes genomes: a test case for predicting lifestyles and emergence of pathogens.</title>
        <authorList>
            <person name="Haridas S."/>
            <person name="Albert R."/>
            <person name="Binder M."/>
            <person name="Bloem J."/>
            <person name="Labutti K."/>
            <person name="Salamov A."/>
            <person name="Andreopoulos B."/>
            <person name="Baker S."/>
            <person name="Barry K."/>
            <person name="Bills G."/>
            <person name="Bluhm B."/>
            <person name="Cannon C."/>
            <person name="Castanera R."/>
            <person name="Culley D."/>
            <person name="Daum C."/>
            <person name="Ezra D."/>
            <person name="Gonzalez J."/>
            <person name="Henrissat B."/>
            <person name="Kuo A."/>
            <person name="Liang C."/>
            <person name="Lipzen A."/>
            <person name="Lutzoni F."/>
            <person name="Magnuson J."/>
            <person name="Mondo S."/>
            <person name="Nolan M."/>
            <person name="Ohm R."/>
            <person name="Pangilinan J."/>
            <person name="Park H.-J."/>
            <person name="Ramirez L."/>
            <person name="Alfaro M."/>
            <person name="Sun H."/>
            <person name="Tritt A."/>
            <person name="Yoshinaga Y."/>
            <person name="Zwiers L.-H."/>
            <person name="Turgeon B."/>
            <person name="Goodwin S."/>
            <person name="Spatafora J."/>
            <person name="Crous P."/>
            <person name="Grigoriev I."/>
        </authorList>
    </citation>
    <scope>NUCLEOTIDE SEQUENCE</scope>
    <source>
        <strain evidence="2">CBS 279.74</strain>
    </source>
</reference>
<proteinExistence type="predicted"/>
<dbReference type="Proteomes" id="UP000799428">
    <property type="component" value="Unassembled WGS sequence"/>
</dbReference>
<keyword evidence="1" id="KW-0812">Transmembrane</keyword>
<evidence type="ECO:0000313" key="2">
    <source>
        <dbReference type="EMBL" id="KAF2712496.1"/>
    </source>
</evidence>
<evidence type="ECO:0000256" key="1">
    <source>
        <dbReference type="SAM" id="Phobius"/>
    </source>
</evidence>
<evidence type="ECO:0000313" key="3">
    <source>
        <dbReference type="Proteomes" id="UP000799428"/>
    </source>
</evidence>
<dbReference type="EMBL" id="MU005766">
    <property type="protein sequence ID" value="KAF2712496.1"/>
    <property type="molecule type" value="Genomic_DNA"/>
</dbReference>
<organism evidence="2 3">
    <name type="scientific">Pleomassaria siparia CBS 279.74</name>
    <dbReference type="NCBI Taxonomy" id="1314801"/>
    <lineage>
        <taxon>Eukaryota</taxon>
        <taxon>Fungi</taxon>
        <taxon>Dikarya</taxon>
        <taxon>Ascomycota</taxon>
        <taxon>Pezizomycotina</taxon>
        <taxon>Dothideomycetes</taxon>
        <taxon>Pleosporomycetidae</taxon>
        <taxon>Pleosporales</taxon>
        <taxon>Pleomassariaceae</taxon>
        <taxon>Pleomassaria</taxon>
    </lineage>
</organism>
<keyword evidence="1" id="KW-0472">Membrane</keyword>
<accession>A0A6G1KHW0</accession>
<keyword evidence="1" id="KW-1133">Transmembrane helix</keyword>
<feature type="transmembrane region" description="Helical" evidence="1">
    <location>
        <begin position="17"/>
        <end position="35"/>
    </location>
</feature>
<gene>
    <name evidence="2" type="ORF">K504DRAFT_205621</name>
</gene>
<feature type="transmembrane region" description="Helical" evidence="1">
    <location>
        <begin position="56"/>
        <end position="79"/>
    </location>
</feature>
<keyword evidence="3" id="KW-1185">Reference proteome</keyword>
<protein>
    <submittedName>
        <fullName evidence="2">Uncharacterized protein</fullName>
    </submittedName>
</protein>
<name>A0A6G1KHW0_9PLEO</name>
<sequence length="81" mass="8682">MCVSVCVCVSACMCVCTYVYVCVYVCVCVCLGWAATRQCKRALANANAPSPGHMSCATIGVVVVDFSPYVITVIHTYYITP</sequence>